<dbReference type="Proteomes" id="UP000765509">
    <property type="component" value="Unassembled WGS sequence"/>
</dbReference>
<accession>A0A9Q3EHH9</accession>
<name>A0A9Q3EHH9_9BASI</name>
<evidence type="ECO:0000313" key="3">
    <source>
        <dbReference type="EMBL" id="MBW0519028.1"/>
    </source>
</evidence>
<dbReference type="InterPro" id="IPR050951">
    <property type="entry name" value="Retrovirus_Pol_polyprotein"/>
</dbReference>
<feature type="domain" description="Reverse transcriptase/retrotransposon-derived protein RNase H-like" evidence="2">
    <location>
        <begin position="57"/>
        <end position="140"/>
    </location>
</feature>
<dbReference type="GO" id="GO:0003824">
    <property type="term" value="F:catalytic activity"/>
    <property type="evidence" value="ECO:0007669"/>
    <property type="project" value="UniProtKB-KW"/>
</dbReference>
<evidence type="ECO:0000313" key="4">
    <source>
        <dbReference type="Proteomes" id="UP000765509"/>
    </source>
</evidence>
<sequence>MLFQVMASRWILQKFSKSSIRLTQTTSNICNFLIKNYSKKITALTSLLKKDSPFLFNEEAFSQFRILKESFTTSPILFHFNPSLPTIVETDSSYYAFDASLSQVNDSGKHPIAFYSFKLLPAEPNYEINDKQLLGRVWALNL</sequence>
<keyword evidence="4" id="KW-1185">Reference proteome</keyword>
<keyword evidence="1" id="KW-0511">Multifunctional enzyme</keyword>
<dbReference type="InterPro" id="IPR043502">
    <property type="entry name" value="DNA/RNA_pol_sf"/>
</dbReference>
<dbReference type="Gene3D" id="3.30.70.270">
    <property type="match status" value="1"/>
</dbReference>
<protein>
    <recommendedName>
        <fullName evidence="2">Reverse transcriptase/retrotransposon-derived protein RNase H-like domain-containing protein</fullName>
    </recommendedName>
</protein>
<dbReference type="Pfam" id="PF17919">
    <property type="entry name" value="RT_RNaseH_2"/>
    <property type="match status" value="1"/>
</dbReference>
<proteinExistence type="predicted"/>
<evidence type="ECO:0000259" key="2">
    <source>
        <dbReference type="Pfam" id="PF17919"/>
    </source>
</evidence>
<reference evidence="3" key="1">
    <citation type="submission" date="2021-03" db="EMBL/GenBank/DDBJ databases">
        <title>Draft genome sequence of rust myrtle Austropuccinia psidii MF-1, a brazilian biotype.</title>
        <authorList>
            <person name="Quecine M.C."/>
            <person name="Pachon D.M.R."/>
            <person name="Bonatelli M.L."/>
            <person name="Correr F.H."/>
            <person name="Franceschini L.M."/>
            <person name="Leite T.F."/>
            <person name="Margarido G.R.A."/>
            <person name="Almeida C.A."/>
            <person name="Ferrarezi J.A."/>
            <person name="Labate C.A."/>
        </authorList>
    </citation>
    <scope>NUCLEOTIDE SEQUENCE</scope>
    <source>
        <strain evidence="3">MF-1</strain>
    </source>
</reference>
<organism evidence="3 4">
    <name type="scientific">Austropuccinia psidii MF-1</name>
    <dbReference type="NCBI Taxonomy" id="1389203"/>
    <lineage>
        <taxon>Eukaryota</taxon>
        <taxon>Fungi</taxon>
        <taxon>Dikarya</taxon>
        <taxon>Basidiomycota</taxon>
        <taxon>Pucciniomycotina</taxon>
        <taxon>Pucciniomycetes</taxon>
        <taxon>Pucciniales</taxon>
        <taxon>Sphaerophragmiaceae</taxon>
        <taxon>Austropuccinia</taxon>
    </lineage>
</organism>
<dbReference type="AlphaFoldDB" id="A0A9Q3EHH9"/>
<gene>
    <name evidence="3" type="ORF">O181_058743</name>
</gene>
<comment type="caution">
    <text evidence="3">The sequence shown here is derived from an EMBL/GenBank/DDBJ whole genome shotgun (WGS) entry which is preliminary data.</text>
</comment>
<evidence type="ECO:0000256" key="1">
    <source>
        <dbReference type="ARBA" id="ARBA00023268"/>
    </source>
</evidence>
<dbReference type="SUPFAM" id="SSF56672">
    <property type="entry name" value="DNA/RNA polymerases"/>
    <property type="match status" value="1"/>
</dbReference>
<dbReference type="InterPro" id="IPR043128">
    <property type="entry name" value="Rev_trsase/Diguanyl_cyclase"/>
</dbReference>
<dbReference type="PANTHER" id="PTHR37984:SF5">
    <property type="entry name" value="PROTEIN NYNRIN-LIKE"/>
    <property type="match status" value="1"/>
</dbReference>
<dbReference type="InterPro" id="IPR041577">
    <property type="entry name" value="RT_RNaseH_2"/>
</dbReference>
<dbReference type="OrthoDB" id="3095879at2759"/>
<dbReference type="PANTHER" id="PTHR37984">
    <property type="entry name" value="PROTEIN CBG26694"/>
    <property type="match status" value="1"/>
</dbReference>
<dbReference type="EMBL" id="AVOT02027051">
    <property type="protein sequence ID" value="MBW0519028.1"/>
    <property type="molecule type" value="Genomic_DNA"/>
</dbReference>